<evidence type="ECO:0000313" key="2">
    <source>
        <dbReference type="Proteomes" id="UP000053558"/>
    </source>
</evidence>
<name>A0A5M3M9I5_CONPW</name>
<dbReference type="Proteomes" id="UP000053558">
    <property type="component" value="Unassembled WGS sequence"/>
</dbReference>
<organism evidence="1 2">
    <name type="scientific">Coniophora puteana (strain RWD-64-598)</name>
    <name type="common">Brown rot fungus</name>
    <dbReference type="NCBI Taxonomy" id="741705"/>
    <lineage>
        <taxon>Eukaryota</taxon>
        <taxon>Fungi</taxon>
        <taxon>Dikarya</taxon>
        <taxon>Basidiomycota</taxon>
        <taxon>Agaricomycotina</taxon>
        <taxon>Agaricomycetes</taxon>
        <taxon>Agaricomycetidae</taxon>
        <taxon>Boletales</taxon>
        <taxon>Coniophorineae</taxon>
        <taxon>Coniophoraceae</taxon>
        <taxon>Coniophora</taxon>
    </lineage>
</organism>
<sequence>MKLISSFPRRKTAVLTQLRTRRLPLNRHLHRIGKRDAPQCEYCPDRDETVRHFLFTCPRGGRARQALMCTLGREAFSEAYLLKKPSGINEVMKFVDQTGRLRSTFGSVRHTLYSGK</sequence>
<evidence type="ECO:0000313" key="1">
    <source>
        <dbReference type="EMBL" id="EIW75829.1"/>
    </source>
</evidence>
<reference evidence="2" key="1">
    <citation type="journal article" date="2012" name="Science">
        <title>The Paleozoic origin of enzymatic lignin decomposition reconstructed from 31 fungal genomes.</title>
        <authorList>
            <person name="Floudas D."/>
            <person name="Binder M."/>
            <person name="Riley R."/>
            <person name="Barry K."/>
            <person name="Blanchette R.A."/>
            <person name="Henrissat B."/>
            <person name="Martinez A.T."/>
            <person name="Otillar R."/>
            <person name="Spatafora J.W."/>
            <person name="Yadav J.S."/>
            <person name="Aerts A."/>
            <person name="Benoit I."/>
            <person name="Boyd A."/>
            <person name="Carlson A."/>
            <person name="Copeland A."/>
            <person name="Coutinho P.M."/>
            <person name="de Vries R.P."/>
            <person name="Ferreira P."/>
            <person name="Findley K."/>
            <person name="Foster B."/>
            <person name="Gaskell J."/>
            <person name="Glotzer D."/>
            <person name="Gorecki P."/>
            <person name="Heitman J."/>
            <person name="Hesse C."/>
            <person name="Hori C."/>
            <person name="Igarashi K."/>
            <person name="Jurgens J.A."/>
            <person name="Kallen N."/>
            <person name="Kersten P."/>
            <person name="Kohler A."/>
            <person name="Kuees U."/>
            <person name="Kumar T.K.A."/>
            <person name="Kuo A."/>
            <person name="LaButti K."/>
            <person name="Larrondo L.F."/>
            <person name="Lindquist E."/>
            <person name="Ling A."/>
            <person name="Lombard V."/>
            <person name="Lucas S."/>
            <person name="Lundell T."/>
            <person name="Martin R."/>
            <person name="McLaughlin D.J."/>
            <person name="Morgenstern I."/>
            <person name="Morin E."/>
            <person name="Murat C."/>
            <person name="Nagy L.G."/>
            <person name="Nolan M."/>
            <person name="Ohm R.A."/>
            <person name="Patyshakuliyeva A."/>
            <person name="Rokas A."/>
            <person name="Ruiz-Duenas F.J."/>
            <person name="Sabat G."/>
            <person name="Salamov A."/>
            <person name="Samejima M."/>
            <person name="Schmutz J."/>
            <person name="Slot J.C."/>
            <person name="St John F."/>
            <person name="Stenlid J."/>
            <person name="Sun H."/>
            <person name="Sun S."/>
            <person name="Syed K."/>
            <person name="Tsang A."/>
            <person name="Wiebenga A."/>
            <person name="Young D."/>
            <person name="Pisabarro A."/>
            <person name="Eastwood D.C."/>
            <person name="Martin F."/>
            <person name="Cullen D."/>
            <person name="Grigoriev I.V."/>
            <person name="Hibbett D.S."/>
        </authorList>
    </citation>
    <scope>NUCLEOTIDE SEQUENCE [LARGE SCALE GENOMIC DNA]</scope>
    <source>
        <strain evidence="2">RWD-64-598 SS2</strain>
    </source>
</reference>
<dbReference type="GeneID" id="19208420"/>
<dbReference type="KEGG" id="cput:CONPUDRAFT_65411"/>
<comment type="caution">
    <text evidence="1">The sequence shown here is derived from an EMBL/GenBank/DDBJ whole genome shotgun (WGS) entry which is preliminary data.</text>
</comment>
<proteinExistence type="predicted"/>
<dbReference type="AlphaFoldDB" id="A0A5M3M9I5"/>
<keyword evidence="2" id="KW-1185">Reference proteome</keyword>
<evidence type="ECO:0008006" key="3">
    <source>
        <dbReference type="Google" id="ProtNLM"/>
    </source>
</evidence>
<dbReference type="EMBL" id="JH711587">
    <property type="protein sequence ID" value="EIW75829.1"/>
    <property type="molecule type" value="Genomic_DNA"/>
</dbReference>
<dbReference type="OMA" id="DAPQCEY"/>
<dbReference type="RefSeq" id="XP_007773782.1">
    <property type="nucleotide sequence ID" value="XM_007775592.1"/>
</dbReference>
<accession>A0A5M3M9I5</accession>
<gene>
    <name evidence="1" type="ORF">CONPUDRAFT_65411</name>
</gene>
<dbReference type="OrthoDB" id="2650954at2759"/>
<protein>
    <recommendedName>
        <fullName evidence="3">Reverse transcriptase zinc-binding domain-containing protein</fullName>
    </recommendedName>
</protein>